<dbReference type="SMART" id="SM00387">
    <property type="entry name" value="HATPase_c"/>
    <property type="match status" value="1"/>
</dbReference>
<proteinExistence type="predicted"/>
<comment type="catalytic activity">
    <reaction evidence="1">
        <text>ATP + protein L-histidine = ADP + protein N-phospho-L-histidine.</text>
        <dbReference type="EC" id="2.7.13.3"/>
    </reaction>
</comment>
<keyword evidence="3" id="KW-0597">Phosphoprotein</keyword>
<evidence type="ECO:0000313" key="10">
    <source>
        <dbReference type="EMBL" id="MFC1419466.1"/>
    </source>
</evidence>
<name>A0ABV6W0U5_9ACTN</name>
<dbReference type="InterPro" id="IPR050428">
    <property type="entry name" value="TCS_sensor_his_kinase"/>
</dbReference>
<evidence type="ECO:0000256" key="3">
    <source>
        <dbReference type="ARBA" id="ARBA00022553"/>
    </source>
</evidence>
<keyword evidence="8" id="KW-1133">Transmembrane helix</keyword>
<keyword evidence="11" id="KW-1185">Reference proteome</keyword>
<evidence type="ECO:0000256" key="5">
    <source>
        <dbReference type="ARBA" id="ARBA00022777"/>
    </source>
</evidence>
<feature type="transmembrane region" description="Helical" evidence="8">
    <location>
        <begin position="6"/>
        <end position="27"/>
    </location>
</feature>
<dbReference type="PANTHER" id="PTHR45436">
    <property type="entry name" value="SENSOR HISTIDINE KINASE YKOH"/>
    <property type="match status" value="1"/>
</dbReference>
<keyword evidence="8" id="KW-0472">Membrane</keyword>
<dbReference type="InterPro" id="IPR003594">
    <property type="entry name" value="HATPase_dom"/>
</dbReference>
<dbReference type="RefSeq" id="WP_380538806.1">
    <property type="nucleotide sequence ID" value="NZ_JBHFAB010000018.1"/>
</dbReference>
<sequence>MRGLVYMPIGLAAAALVVALILGFLLARSRRAERRERRHREELQATYQELQLTQSQAGREYRTLQEYCVQLAGERDELTAAAKERDQHSGEVLVNLALRSLALVERQLGQLEGMEGTEADSARLEQLYRLDHLATRMRRNNENMLLLGGASHQRPGHAQLPSSLLDVMRAALSEIERYERVHLTAVPQLWIRPDVAEDLSHLFAELLENGTAFSPPGEPVTVTAWQLESGELMVSLVDRGIGLPSELLYEVNSRLASGGSGQPEGSAARTGRSMGLQVVAILALKHGLRVQLRASPTADGTTALVAVPTWVFAAPPAVAPEPDPAAGWDRPAPVVAAVPGPARPLSSVPGTGPDRVAAGGLPKRVPGESGQLARGGGPEAAEQPDGGSPAGAERPGAGAEELRRRLGGFQHGVRAAAPIRREEQGT</sequence>
<dbReference type="SUPFAM" id="SSF55874">
    <property type="entry name" value="ATPase domain of HSP90 chaperone/DNA topoisomerase II/histidine kinase"/>
    <property type="match status" value="1"/>
</dbReference>
<keyword evidence="8" id="KW-0812">Transmembrane</keyword>
<comment type="caution">
    <text evidence="10">The sequence shown here is derived from an EMBL/GenBank/DDBJ whole genome shotgun (WGS) entry which is preliminary data.</text>
</comment>
<evidence type="ECO:0000259" key="9">
    <source>
        <dbReference type="SMART" id="SM00387"/>
    </source>
</evidence>
<evidence type="ECO:0000256" key="8">
    <source>
        <dbReference type="SAM" id="Phobius"/>
    </source>
</evidence>
<evidence type="ECO:0000256" key="1">
    <source>
        <dbReference type="ARBA" id="ARBA00000085"/>
    </source>
</evidence>
<evidence type="ECO:0000256" key="2">
    <source>
        <dbReference type="ARBA" id="ARBA00012438"/>
    </source>
</evidence>
<accession>A0ABV6W0U5</accession>
<evidence type="ECO:0000256" key="6">
    <source>
        <dbReference type="SAM" id="Coils"/>
    </source>
</evidence>
<evidence type="ECO:0000313" key="11">
    <source>
        <dbReference type="Proteomes" id="UP001592531"/>
    </source>
</evidence>
<dbReference type="EC" id="2.7.13.3" evidence="2"/>
<keyword evidence="5 10" id="KW-0418">Kinase</keyword>
<protein>
    <recommendedName>
        <fullName evidence="2">histidine kinase</fullName>
        <ecNumber evidence="2">2.7.13.3</ecNumber>
    </recommendedName>
</protein>
<dbReference type="Gene3D" id="3.30.565.10">
    <property type="entry name" value="Histidine kinase-like ATPase, C-terminal domain"/>
    <property type="match status" value="1"/>
</dbReference>
<feature type="coiled-coil region" evidence="6">
    <location>
        <begin position="29"/>
        <end position="60"/>
    </location>
</feature>
<dbReference type="InterPro" id="IPR036890">
    <property type="entry name" value="HATPase_C_sf"/>
</dbReference>
<evidence type="ECO:0000256" key="4">
    <source>
        <dbReference type="ARBA" id="ARBA00022679"/>
    </source>
</evidence>
<dbReference type="Proteomes" id="UP001592531">
    <property type="component" value="Unassembled WGS sequence"/>
</dbReference>
<feature type="domain" description="Histidine kinase/HSP90-like ATPase" evidence="9">
    <location>
        <begin position="194"/>
        <end position="311"/>
    </location>
</feature>
<evidence type="ECO:0000256" key="7">
    <source>
        <dbReference type="SAM" id="MobiDB-lite"/>
    </source>
</evidence>
<dbReference type="EMBL" id="JBHFAB010000018">
    <property type="protein sequence ID" value="MFC1419466.1"/>
    <property type="molecule type" value="Genomic_DNA"/>
</dbReference>
<reference evidence="10 11" key="1">
    <citation type="submission" date="2024-09" db="EMBL/GenBank/DDBJ databases">
        <authorList>
            <person name="Lee S.D."/>
        </authorList>
    </citation>
    <scope>NUCLEOTIDE SEQUENCE [LARGE SCALE GENOMIC DNA]</scope>
    <source>
        <strain evidence="10 11">N8-3</strain>
    </source>
</reference>
<dbReference type="PANTHER" id="PTHR45436:SF5">
    <property type="entry name" value="SENSOR HISTIDINE KINASE TRCS"/>
    <property type="match status" value="1"/>
</dbReference>
<keyword evidence="6" id="KW-0175">Coiled coil</keyword>
<feature type="compositionally biased region" description="Low complexity" evidence="7">
    <location>
        <begin position="386"/>
        <end position="399"/>
    </location>
</feature>
<gene>
    <name evidence="10" type="ORF">ACEZDE_22940</name>
</gene>
<dbReference type="GO" id="GO:0016301">
    <property type="term" value="F:kinase activity"/>
    <property type="evidence" value="ECO:0007669"/>
    <property type="project" value="UniProtKB-KW"/>
</dbReference>
<dbReference type="Pfam" id="PF02518">
    <property type="entry name" value="HATPase_c"/>
    <property type="match status" value="1"/>
</dbReference>
<organism evidence="10 11">
    <name type="scientific">Streptacidiphilus cavernicola</name>
    <dbReference type="NCBI Taxonomy" id="3342716"/>
    <lineage>
        <taxon>Bacteria</taxon>
        <taxon>Bacillati</taxon>
        <taxon>Actinomycetota</taxon>
        <taxon>Actinomycetes</taxon>
        <taxon>Kitasatosporales</taxon>
        <taxon>Streptomycetaceae</taxon>
        <taxon>Streptacidiphilus</taxon>
    </lineage>
</organism>
<feature type="region of interest" description="Disordered" evidence="7">
    <location>
        <begin position="343"/>
        <end position="426"/>
    </location>
</feature>
<keyword evidence="4" id="KW-0808">Transferase</keyword>